<feature type="domain" description="Peptidase M16 C-terminal" evidence="5">
    <location>
        <begin position="186"/>
        <end position="371"/>
    </location>
</feature>
<reference evidence="6 7" key="1">
    <citation type="submission" date="2013-06" db="EMBL/GenBank/DDBJ databases">
        <authorList>
            <person name="Weinstock G."/>
            <person name="Sodergren E."/>
            <person name="Lobos E.A."/>
            <person name="Fulton L."/>
            <person name="Fulton R."/>
            <person name="Courtney L."/>
            <person name="Fronick C."/>
            <person name="O'Laughlin M."/>
            <person name="Godfrey J."/>
            <person name="Wilson R.M."/>
            <person name="Miner T."/>
            <person name="Farmer C."/>
            <person name="Delehaunty K."/>
            <person name="Cordes M."/>
            <person name="Minx P."/>
            <person name="Tomlinson C."/>
            <person name="Chen J."/>
            <person name="Wollam A."/>
            <person name="Pepin K.H."/>
            <person name="Bhonagiri V."/>
            <person name="Zhang X."/>
            <person name="Warren W."/>
            <person name="Mitreva M."/>
            <person name="Mardis E.R."/>
            <person name="Wilson R.K."/>
        </authorList>
    </citation>
    <scope>NUCLEOTIDE SEQUENCE [LARGE SCALE GENOMIC DNA]</scope>
    <source>
        <strain evidence="6 7">ATCC 29426</strain>
    </source>
</reference>
<dbReference type="Proteomes" id="UP000016660">
    <property type="component" value="Unassembled WGS sequence"/>
</dbReference>
<dbReference type="Gene3D" id="3.30.830.10">
    <property type="entry name" value="Metalloenzyme, LuxS/M16 peptidase-like"/>
    <property type="match status" value="2"/>
</dbReference>
<dbReference type="InterPro" id="IPR011765">
    <property type="entry name" value="Pept_M16_N"/>
</dbReference>
<comment type="caution">
    <text evidence="6">The sequence shown here is derived from an EMBL/GenBank/DDBJ whole genome shotgun (WGS) entry which is preliminary data.</text>
</comment>
<dbReference type="Pfam" id="PF00675">
    <property type="entry name" value="Peptidase_M16"/>
    <property type="match status" value="1"/>
</dbReference>
<dbReference type="InterPro" id="IPR050361">
    <property type="entry name" value="MPP/UQCRC_Complex"/>
</dbReference>
<accession>A0ABN0NRU7</accession>
<evidence type="ECO:0000313" key="7">
    <source>
        <dbReference type="Proteomes" id="UP000016660"/>
    </source>
</evidence>
<dbReference type="PANTHER" id="PTHR11851">
    <property type="entry name" value="METALLOPROTEASE"/>
    <property type="match status" value="1"/>
</dbReference>
<protein>
    <submittedName>
        <fullName evidence="6">Peptidase M16 inactive domain protein</fullName>
    </submittedName>
</protein>
<evidence type="ECO:0000256" key="1">
    <source>
        <dbReference type="ARBA" id="ARBA00001947"/>
    </source>
</evidence>
<evidence type="ECO:0000259" key="5">
    <source>
        <dbReference type="Pfam" id="PF05193"/>
    </source>
</evidence>
<dbReference type="Pfam" id="PF05193">
    <property type="entry name" value="Peptidase_M16_C"/>
    <property type="match status" value="1"/>
</dbReference>
<dbReference type="EMBL" id="AWUY01000128">
    <property type="protein sequence ID" value="ERJ76419.1"/>
    <property type="molecule type" value="Genomic_DNA"/>
</dbReference>
<organism evidence="6 7">
    <name type="scientific">Prevotella disiens JCM 6334 = ATCC 29426</name>
    <dbReference type="NCBI Taxonomy" id="1235811"/>
    <lineage>
        <taxon>Bacteria</taxon>
        <taxon>Pseudomonadati</taxon>
        <taxon>Bacteroidota</taxon>
        <taxon>Bacteroidia</taxon>
        <taxon>Bacteroidales</taxon>
        <taxon>Prevotellaceae</taxon>
        <taxon>Prevotella</taxon>
    </lineage>
</organism>
<comment type="cofactor">
    <cofactor evidence="1">
        <name>Zn(2+)</name>
        <dbReference type="ChEBI" id="CHEBI:29105"/>
    </cofactor>
</comment>
<evidence type="ECO:0000256" key="3">
    <source>
        <dbReference type="RuleBase" id="RU004447"/>
    </source>
</evidence>
<comment type="similarity">
    <text evidence="2 3">Belongs to the peptidase M16 family.</text>
</comment>
<evidence type="ECO:0000313" key="6">
    <source>
        <dbReference type="EMBL" id="ERJ76419.1"/>
    </source>
</evidence>
<gene>
    <name evidence="6" type="ORF">HMPREF0653_01485</name>
</gene>
<dbReference type="PANTHER" id="PTHR11851:SF49">
    <property type="entry name" value="MITOCHONDRIAL-PROCESSING PEPTIDASE SUBUNIT ALPHA"/>
    <property type="match status" value="1"/>
</dbReference>
<keyword evidence="7" id="KW-1185">Reference proteome</keyword>
<feature type="domain" description="Peptidase M16 N-terminal" evidence="4">
    <location>
        <begin position="42"/>
        <end position="180"/>
    </location>
</feature>
<dbReference type="InterPro" id="IPR001431">
    <property type="entry name" value="Pept_M16_Zn_BS"/>
</dbReference>
<proteinExistence type="inferred from homology"/>
<dbReference type="PROSITE" id="PS00143">
    <property type="entry name" value="INSULINASE"/>
    <property type="match status" value="1"/>
</dbReference>
<evidence type="ECO:0000259" key="4">
    <source>
        <dbReference type="Pfam" id="PF00675"/>
    </source>
</evidence>
<dbReference type="InterPro" id="IPR007863">
    <property type="entry name" value="Peptidase_M16_C"/>
</dbReference>
<dbReference type="SUPFAM" id="SSF63411">
    <property type="entry name" value="LuxS/MPP-like metallohydrolase"/>
    <property type="match status" value="2"/>
</dbReference>
<dbReference type="InterPro" id="IPR011249">
    <property type="entry name" value="Metalloenz_LuxS/M16"/>
</dbReference>
<evidence type="ECO:0000256" key="2">
    <source>
        <dbReference type="ARBA" id="ARBA00007261"/>
    </source>
</evidence>
<name>A0ABN0NRU7_9BACT</name>
<sequence length="437" mass="49405">MCKYTTNWANFKKKIRNFAHSMEYNTTKLNNGLRIIHLPSASPVVYCGYEINTGTAAEEAKEEGIAHFCEHATFKGTTRRNSIDIITCLENVGGDLNAYTTKITTVYHSTILKEHFSLAVDLLSDIVFHSVYPQSEIDKEVEVICDEIESYNDSPAELIYDEFENLIFKGHPLGHSILGDAKTARSFTSADAKRFTGKYYRPNNCVFFIYGDIDFDEAVALLTKHTEDVSSAEKDGKKYTEDATATLFPIHSVYQPSNITIHKKTHQAHVMLGTRGYSVHDERRIALYLLNNMLGGPGMSARLNLSLREKNGLVYTVESTFAAFSTTGMWSTYFGCDPQDVERCISLVRKELNRFINTPLTDEEIAAAKRQIKGQIGIACDSRESFALDFGKSFLHYGWEKDITNLFEQIDKITARDIQQVAKDLFAEEKLTTLIYK</sequence>